<protein>
    <submittedName>
        <fullName evidence="3">Haloacid dehalogenase</fullName>
    </submittedName>
</protein>
<evidence type="ECO:0000313" key="4">
    <source>
        <dbReference type="Proteomes" id="UP000256486"/>
    </source>
</evidence>
<dbReference type="InterPro" id="IPR036412">
    <property type="entry name" value="HAD-like_sf"/>
</dbReference>
<keyword evidence="2" id="KW-0460">Magnesium</keyword>
<accession>A0A3E0VDA4</accession>
<keyword evidence="4" id="KW-1185">Reference proteome</keyword>
<dbReference type="PANTHER" id="PTHR46470">
    <property type="entry name" value="N-ACYLNEURAMINATE-9-PHOSPHATASE"/>
    <property type="match status" value="1"/>
</dbReference>
<name>A0A3E0VDA4_9MICO</name>
<dbReference type="AlphaFoldDB" id="A0A3E0VDA4"/>
<comment type="caution">
    <text evidence="3">The sequence shown here is derived from an EMBL/GenBank/DDBJ whole genome shotgun (WGS) entry which is preliminary data.</text>
</comment>
<dbReference type="SUPFAM" id="SSF56784">
    <property type="entry name" value="HAD-like"/>
    <property type="match status" value="1"/>
</dbReference>
<keyword evidence="1" id="KW-0378">Hydrolase</keyword>
<dbReference type="Proteomes" id="UP000256486">
    <property type="component" value="Unassembled WGS sequence"/>
</dbReference>
<gene>
    <name evidence="3" type="ORF">B7R54_00570</name>
</gene>
<dbReference type="Pfam" id="PF00702">
    <property type="entry name" value="Hydrolase"/>
    <property type="match status" value="1"/>
</dbReference>
<dbReference type="InterPro" id="IPR023214">
    <property type="entry name" value="HAD_sf"/>
</dbReference>
<evidence type="ECO:0000256" key="1">
    <source>
        <dbReference type="ARBA" id="ARBA00022801"/>
    </source>
</evidence>
<organism evidence="3 4">
    <name type="scientific">Subtercola boreus</name>
    <dbReference type="NCBI Taxonomy" id="120213"/>
    <lineage>
        <taxon>Bacteria</taxon>
        <taxon>Bacillati</taxon>
        <taxon>Actinomycetota</taxon>
        <taxon>Actinomycetes</taxon>
        <taxon>Micrococcales</taxon>
        <taxon>Microbacteriaceae</taxon>
        <taxon>Subtercola</taxon>
    </lineage>
</organism>
<dbReference type="Gene3D" id="1.20.120.1600">
    <property type="match status" value="1"/>
</dbReference>
<evidence type="ECO:0000313" key="3">
    <source>
        <dbReference type="EMBL" id="RFA07872.1"/>
    </source>
</evidence>
<dbReference type="InterPro" id="IPR051400">
    <property type="entry name" value="HAD-like_hydrolase"/>
</dbReference>
<reference evidence="3 4" key="1">
    <citation type="submission" date="2017-04" db="EMBL/GenBank/DDBJ databases">
        <title>Comparative genome analysis of Subtercola boreus.</title>
        <authorList>
            <person name="Cho Y.-J."/>
            <person name="Cho A."/>
            <person name="Kim O.-S."/>
            <person name="Lee J.-I."/>
        </authorList>
    </citation>
    <scope>NUCLEOTIDE SEQUENCE [LARGE SCALE GENOMIC DNA]</scope>
    <source>
        <strain evidence="3 4">K300</strain>
    </source>
</reference>
<sequence length="241" mass="25701">MAAAPSIQAVFCDVGGPIYDDENFVAAVLRAADELRAADGLGPVDRPRFRSIYDGVRAEQGGVSLRASIAREFLGSESRKRELHDLTRDYWAHPAGTLYADVMPFFSALAGRVKIGILANQEESVIRSLERDGLAPYIDVWGVSAVVGFEKPSPELFTWALRAAGVAASEAVHIGNRLDTDVRPAAALGLSTVWVLRGEAPTSPTAAQLAEPDIAVWTLDGLADRIFTELPAARTASAVAS</sequence>
<dbReference type="Gene3D" id="3.40.50.1000">
    <property type="entry name" value="HAD superfamily/HAD-like"/>
    <property type="match status" value="1"/>
</dbReference>
<proteinExistence type="predicted"/>
<dbReference type="GO" id="GO:0016787">
    <property type="term" value="F:hydrolase activity"/>
    <property type="evidence" value="ECO:0007669"/>
    <property type="project" value="UniProtKB-KW"/>
</dbReference>
<dbReference type="EMBL" id="NBWZ01000001">
    <property type="protein sequence ID" value="RFA07872.1"/>
    <property type="molecule type" value="Genomic_DNA"/>
</dbReference>
<dbReference type="OrthoDB" id="9810501at2"/>
<evidence type="ECO:0000256" key="2">
    <source>
        <dbReference type="ARBA" id="ARBA00022842"/>
    </source>
</evidence>
<dbReference type="RefSeq" id="WP_116413293.1">
    <property type="nucleotide sequence ID" value="NZ_NBWZ01000001.1"/>
</dbReference>